<sequence length="154" mass="17405">MKAKALKLINLLTYKDIDIPRPHVFVNLPLKSTVSPVELTDITLKINELLPQLSDFISQFHSIILTNNINVITDAGGNMSLDVPGTMSDTDADKFSRRISIIDRLITTRGQEINDLLQKGLEIEGKLKKENVNYTSQILDKVNEFKRLNASYKH</sequence>
<reference evidence="1" key="1">
    <citation type="submission" date="2013-05" db="EMBL/GenBank/DDBJ databases">
        <title>Draft genome sequences of six wheat associated Fusarium spp. isolates.</title>
        <authorList>
            <person name="Moolhuijzen P.M."/>
            <person name="Manners J.M."/>
            <person name="Wilcox S."/>
            <person name="Bellgard M.I."/>
            <person name="Gardiner D.M."/>
        </authorList>
    </citation>
    <scope>NUCLEOTIDE SEQUENCE</scope>
    <source>
        <strain evidence="1">CS7071</strain>
    </source>
</reference>
<gene>
    <name evidence="1" type="ORF">BN852_0127180</name>
</gene>
<proteinExistence type="predicted"/>
<organism evidence="1">
    <name type="scientific">Fusarium culmorum CS7071</name>
    <dbReference type="NCBI Taxonomy" id="1318462"/>
    <lineage>
        <taxon>Eukaryota</taxon>
        <taxon>Fungi</taxon>
        <taxon>Dikarya</taxon>
        <taxon>Ascomycota</taxon>
        <taxon>Pezizomycotina</taxon>
        <taxon>Sordariomycetes</taxon>
        <taxon>Hypocreomycetidae</taxon>
        <taxon>Hypocreales</taxon>
        <taxon>Nectriaceae</taxon>
        <taxon>Fusarium</taxon>
    </lineage>
</organism>
<accession>A0A060QMR3</accession>
<dbReference type="EMBL" id="CBMH010002266">
    <property type="protein sequence ID" value="CDL73526.1"/>
    <property type="molecule type" value="Genomic_DNA"/>
</dbReference>
<comment type="caution">
    <text evidence="1">The sequence shown here is derived from an EMBL/GenBank/DDBJ whole genome shotgun (WGS) entry which is preliminary data.</text>
</comment>
<name>A0A060QMR3_FUSCU</name>
<protein>
    <submittedName>
        <fullName evidence="1">Cytochrome oxidase subunit I n1 TaxAjellomyces dermatitidis SLH14081 RepIDC5K436_AJEDS</fullName>
    </submittedName>
</protein>
<evidence type="ECO:0000313" key="1">
    <source>
        <dbReference type="EMBL" id="CDL73526.1"/>
    </source>
</evidence>
<dbReference type="AlphaFoldDB" id="A0A060QMR3"/>